<organism evidence="3 4">
    <name type="scientific">endosymbiont of Galathealinum brachiosum</name>
    <dbReference type="NCBI Taxonomy" id="2200906"/>
    <lineage>
        <taxon>Bacteria</taxon>
        <taxon>Pseudomonadati</taxon>
        <taxon>Pseudomonadota</taxon>
        <taxon>Gammaproteobacteria</taxon>
        <taxon>sulfur-oxidizing symbionts</taxon>
    </lineage>
</organism>
<dbReference type="SUPFAM" id="SSF160935">
    <property type="entry name" value="VPA0735-like"/>
    <property type="match status" value="1"/>
</dbReference>
<dbReference type="Pfam" id="PF06863">
    <property type="entry name" value="DUF1254"/>
    <property type="match status" value="1"/>
</dbReference>
<dbReference type="Gene3D" id="2.60.120.600">
    <property type="entry name" value="Domain of unknown function DUF1214, C-terminal domain"/>
    <property type="match status" value="1"/>
</dbReference>
<dbReference type="PANTHER" id="PTHR36509">
    <property type="entry name" value="BLL3101 PROTEIN"/>
    <property type="match status" value="1"/>
</dbReference>
<dbReference type="InterPro" id="IPR037050">
    <property type="entry name" value="DUF1254_sf"/>
</dbReference>
<comment type="caution">
    <text evidence="3">The sequence shown here is derived from an EMBL/GenBank/DDBJ whole genome shotgun (WGS) entry which is preliminary data.</text>
</comment>
<reference evidence="3 4" key="1">
    <citation type="journal article" date="2018" name="ISME J.">
        <title>Endosymbiont genomes yield clues of tubeworm success.</title>
        <authorList>
            <person name="Li Y."/>
            <person name="Liles M.R."/>
            <person name="Halanych K.M."/>
        </authorList>
    </citation>
    <scope>NUCLEOTIDE SEQUENCE [LARGE SCALE GENOMIC DNA]</scope>
    <source>
        <strain evidence="3">A1464</strain>
    </source>
</reference>
<dbReference type="InterPro" id="IPR010679">
    <property type="entry name" value="DUF1254"/>
</dbReference>
<dbReference type="Gene3D" id="2.60.40.1610">
    <property type="entry name" value="Domain of unknown function DUF1254"/>
    <property type="match status" value="1"/>
</dbReference>
<feature type="domain" description="DUF1214" evidence="1">
    <location>
        <begin position="211"/>
        <end position="296"/>
    </location>
</feature>
<keyword evidence="4" id="KW-1185">Reference proteome</keyword>
<dbReference type="Pfam" id="PF06742">
    <property type="entry name" value="DUF1214"/>
    <property type="match status" value="1"/>
</dbReference>
<dbReference type="Proteomes" id="UP000254266">
    <property type="component" value="Unassembled WGS sequence"/>
</dbReference>
<evidence type="ECO:0000313" key="3">
    <source>
        <dbReference type="EMBL" id="RDH83139.1"/>
    </source>
</evidence>
<dbReference type="EMBL" id="QFXC01000011">
    <property type="protein sequence ID" value="RDH83139.1"/>
    <property type="molecule type" value="Genomic_DNA"/>
</dbReference>
<evidence type="ECO:0008006" key="5">
    <source>
        <dbReference type="Google" id="ProtNLM"/>
    </source>
</evidence>
<evidence type="ECO:0000259" key="2">
    <source>
        <dbReference type="Pfam" id="PF06863"/>
    </source>
</evidence>
<dbReference type="PANTHER" id="PTHR36509:SF2">
    <property type="entry name" value="BLL3101 PROTEIN"/>
    <property type="match status" value="1"/>
</dbReference>
<evidence type="ECO:0000259" key="1">
    <source>
        <dbReference type="Pfam" id="PF06742"/>
    </source>
</evidence>
<evidence type="ECO:0000313" key="4">
    <source>
        <dbReference type="Proteomes" id="UP000254266"/>
    </source>
</evidence>
<protein>
    <recommendedName>
        <fullName evidence="5">Carboxylesterase</fullName>
    </recommendedName>
</protein>
<dbReference type="InterPro" id="IPR037049">
    <property type="entry name" value="DUF1214_C_sf"/>
</dbReference>
<accession>A0A370DE11</accession>
<dbReference type="AlphaFoldDB" id="A0A370DE11"/>
<sequence length="313" mass="35308">MEVDVSNFTRAESDLQMKGYIKKAGGIGKFLHMRKVYPVKNQTTIRGNRDTLYSLGVFDLSTPLTITMPDSPKRFQSMMYCSQDHSVFPAEHKGGTFEFTKEKIGTRYAFVIFRTFVDPNDPKDVEAAHKLQDKIKFKQASAGKFEIPDWDEKSLLKIRKAINVLGAGINDFKGYFGINGEEDSLKHLLGTAYGWGGNREDDAMYVNFVTNKNDGKTAYVLNVKDVPVDGFWSVSVYNADGFFEKNDLNAYVYNNVTAKPNKDGSFTIHFGGDPRSLNSLPITKGWNYVARLYQPHKEILDGTWIFPSATPVK</sequence>
<proteinExistence type="predicted"/>
<dbReference type="InterPro" id="IPR010621">
    <property type="entry name" value="DUF1214"/>
</dbReference>
<name>A0A370DE11_9GAMM</name>
<gene>
    <name evidence="3" type="ORF">DIZ80_09325</name>
</gene>
<feature type="domain" description="DUF1254" evidence="2">
    <location>
        <begin position="28"/>
        <end position="138"/>
    </location>
</feature>